<evidence type="ECO:0000259" key="1">
    <source>
        <dbReference type="Pfam" id="PF14021"/>
    </source>
</evidence>
<organism evidence="2 3">
    <name type="scientific">Butyricicoccus faecihominis</name>
    <dbReference type="NCBI Taxonomy" id="1712515"/>
    <lineage>
        <taxon>Bacteria</taxon>
        <taxon>Bacillati</taxon>
        <taxon>Bacillota</taxon>
        <taxon>Clostridia</taxon>
        <taxon>Eubacteriales</taxon>
        <taxon>Butyricicoccaceae</taxon>
        <taxon>Butyricicoccus</taxon>
    </lineage>
</organism>
<keyword evidence="3" id="KW-1185">Reference proteome</keyword>
<dbReference type="Proteomes" id="UP000620147">
    <property type="component" value="Unassembled WGS sequence"/>
</dbReference>
<gene>
    <name evidence="2" type="ORF">BUFA31_25050</name>
</gene>
<evidence type="ECO:0000313" key="3">
    <source>
        <dbReference type="Proteomes" id="UP000620147"/>
    </source>
</evidence>
<sequence>MFEAQLYDTINAYTKLFIMGTEDIPTGLRYKLNSDLTSFNEQTTQALMNQSTICIRQNSTADQMAKELLLVWDKASKRLADDIDGAYIQASWYYLLHQFDKAGYHKFQYIVEHQQGLCNTCLSFSNKTFTLNELIQQDLLPPLHPHCRCAVIPVYESSSALEQPTVAASPSADNHANWYDALLRIPSDAKALLNGFVAAQQERIGRGTLGGFLDWLTMGTVSGLYEGLKTRTDAMTKDPSLYNIVNWLTLGTADMVKGAFSPDEPLSLEHWLNSLGVASITVSAYELAQKYAPAMIDDVAAFENTAAQNAVEINLPEDALIVRDTKYLDESGHVDYPKYAPDNGFVAGTKHIETLDVGALIDRYGGPGGDFTAPKGTPYKMRSLPYYKNQNVYHVYRVIKPIENVEAGRIAPAFGERGGGIQYRLPTNIKELIENGYLEEVIK</sequence>
<dbReference type="EMBL" id="BLYJ01000043">
    <property type="protein sequence ID" value="GFO89341.1"/>
    <property type="molecule type" value="Genomic_DNA"/>
</dbReference>
<dbReference type="InterPro" id="IPR025331">
    <property type="entry name" value="TNT"/>
</dbReference>
<dbReference type="RefSeq" id="WP_243283077.1">
    <property type="nucleotide sequence ID" value="NZ_BLYJ01000043.1"/>
</dbReference>
<reference evidence="2 3" key="1">
    <citation type="submission" date="2020-06" db="EMBL/GenBank/DDBJ databases">
        <title>Characterization of fructooligosaccharide metabolism and fructooligosaccharide-degrading enzymes in human commensal butyrate producers.</title>
        <authorList>
            <person name="Tanno H."/>
            <person name="Fujii T."/>
            <person name="Hirano K."/>
            <person name="Maeno S."/>
            <person name="Tonozuka T."/>
            <person name="Sakamoto M."/>
            <person name="Ohkuma M."/>
            <person name="Tochio T."/>
            <person name="Endo A."/>
        </authorList>
    </citation>
    <scope>NUCLEOTIDE SEQUENCE [LARGE SCALE GENOMIC DNA]</scope>
    <source>
        <strain evidence="2 3">JCM 31056</strain>
    </source>
</reference>
<accession>A0ABQ1E2Z4</accession>
<name>A0ABQ1E2Z4_9FIRM</name>
<dbReference type="InterPro" id="IPR053024">
    <property type="entry name" value="Fungal_surface_NADase"/>
</dbReference>
<dbReference type="PANTHER" id="PTHR42059">
    <property type="entry name" value="TNT DOMAIN-CONTAINING PROTEIN"/>
    <property type="match status" value="1"/>
</dbReference>
<feature type="domain" description="TNT" evidence="1">
    <location>
        <begin position="354"/>
        <end position="441"/>
    </location>
</feature>
<proteinExistence type="predicted"/>
<dbReference type="Pfam" id="PF14021">
    <property type="entry name" value="TNT"/>
    <property type="match status" value="1"/>
</dbReference>
<protein>
    <recommendedName>
        <fullName evidence="1">TNT domain-containing protein</fullName>
    </recommendedName>
</protein>
<evidence type="ECO:0000313" key="2">
    <source>
        <dbReference type="EMBL" id="GFO89341.1"/>
    </source>
</evidence>
<comment type="caution">
    <text evidence="2">The sequence shown here is derived from an EMBL/GenBank/DDBJ whole genome shotgun (WGS) entry which is preliminary data.</text>
</comment>
<dbReference type="PANTHER" id="PTHR42059:SF1">
    <property type="entry name" value="TNT DOMAIN-CONTAINING PROTEIN"/>
    <property type="match status" value="1"/>
</dbReference>